<dbReference type="GO" id="GO:0016787">
    <property type="term" value="F:hydrolase activity"/>
    <property type="evidence" value="ECO:0007669"/>
    <property type="project" value="InterPro"/>
</dbReference>
<dbReference type="EMBL" id="BDDD01000177">
    <property type="protein sequence ID" value="GAV60899.1"/>
    <property type="molecule type" value="Genomic_DNA"/>
</dbReference>
<dbReference type="PANTHER" id="PTHR17630">
    <property type="entry name" value="DIENELACTONE HYDROLASE"/>
    <property type="match status" value="1"/>
</dbReference>
<dbReference type="STRING" id="3775.A0A1Q3AYU6"/>
<dbReference type="InterPro" id="IPR002925">
    <property type="entry name" value="Dienelactn_hydro"/>
</dbReference>
<accession>A0A1Q3AYU6</accession>
<proteinExistence type="predicted"/>
<dbReference type="Pfam" id="PF01738">
    <property type="entry name" value="DLH"/>
    <property type="match status" value="1"/>
</dbReference>
<comment type="caution">
    <text evidence="3">The sequence shown here is derived from an EMBL/GenBank/DDBJ whole genome shotgun (WGS) entry which is preliminary data.</text>
</comment>
<keyword evidence="1" id="KW-0472">Membrane</keyword>
<organism evidence="3 4">
    <name type="scientific">Cephalotus follicularis</name>
    <name type="common">Albany pitcher plant</name>
    <dbReference type="NCBI Taxonomy" id="3775"/>
    <lineage>
        <taxon>Eukaryota</taxon>
        <taxon>Viridiplantae</taxon>
        <taxon>Streptophyta</taxon>
        <taxon>Embryophyta</taxon>
        <taxon>Tracheophyta</taxon>
        <taxon>Spermatophyta</taxon>
        <taxon>Magnoliopsida</taxon>
        <taxon>eudicotyledons</taxon>
        <taxon>Gunneridae</taxon>
        <taxon>Pentapetalae</taxon>
        <taxon>rosids</taxon>
        <taxon>fabids</taxon>
        <taxon>Oxalidales</taxon>
        <taxon>Cephalotaceae</taxon>
        <taxon>Cephalotus</taxon>
    </lineage>
</organism>
<dbReference type="Gene3D" id="3.40.50.1820">
    <property type="entry name" value="alpha/beta hydrolase"/>
    <property type="match status" value="1"/>
</dbReference>
<reference evidence="4" key="1">
    <citation type="submission" date="2016-04" db="EMBL/GenBank/DDBJ databases">
        <title>Cephalotus genome sequencing.</title>
        <authorList>
            <person name="Fukushima K."/>
            <person name="Hasebe M."/>
            <person name="Fang X."/>
        </authorList>
    </citation>
    <scope>NUCLEOTIDE SEQUENCE [LARGE SCALE GENOMIC DNA]</scope>
    <source>
        <strain evidence="4">cv. St1</strain>
    </source>
</reference>
<protein>
    <submittedName>
        <fullName evidence="3">DLH domain-containing protein</fullName>
    </submittedName>
</protein>
<evidence type="ECO:0000313" key="3">
    <source>
        <dbReference type="EMBL" id="GAV60899.1"/>
    </source>
</evidence>
<dbReference type="Proteomes" id="UP000187406">
    <property type="component" value="Unassembled WGS sequence"/>
</dbReference>
<evidence type="ECO:0000313" key="4">
    <source>
        <dbReference type="Proteomes" id="UP000187406"/>
    </source>
</evidence>
<gene>
    <name evidence="3" type="ORF">CFOL_v3_04427</name>
</gene>
<feature type="transmembrane region" description="Helical" evidence="1">
    <location>
        <begin position="21"/>
        <end position="41"/>
    </location>
</feature>
<dbReference type="AlphaFoldDB" id="A0A1Q3AYU6"/>
<evidence type="ECO:0000259" key="2">
    <source>
        <dbReference type="Pfam" id="PF01738"/>
    </source>
</evidence>
<dbReference type="PANTHER" id="PTHR17630:SF52">
    <property type="entry name" value="ENDO-1,3-1,4-BETA-D-GLUCANASE-LIKE PROTEIN"/>
    <property type="match status" value="1"/>
</dbReference>
<dbReference type="InParanoid" id="A0A1Q3AYU6"/>
<dbReference type="SUPFAM" id="SSF53474">
    <property type="entry name" value="alpha/beta-Hydrolases"/>
    <property type="match status" value="1"/>
</dbReference>
<evidence type="ECO:0000256" key="1">
    <source>
        <dbReference type="SAM" id="Phobius"/>
    </source>
</evidence>
<dbReference type="InterPro" id="IPR029058">
    <property type="entry name" value="AB_hydrolase_fold"/>
</dbReference>
<keyword evidence="1" id="KW-0812">Transmembrane</keyword>
<feature type="domain" description="Dienelactone hydrolase" evidence="2">
    <location>
        <begin position="19"/>
        <end position="230"/>
    </location>
</feature>
<sequence length="234" mass="25248">MTSLNATSGVGSVSNIGGLKAYVAGPSLVGLATIILISDVYGYKKPNLRTVADKVAAAGYLAVVPDFFYGDPVINITKPNFDFEAWKKLHNTDKGAEDAKKVIAALKAKGVSSIGVAGFCWGGKVAVKLASGNDIKATVLLHPSWLVTDDIQDVNIPTAILAAEKDGGLTPQQLIKYEEILSKKRNKFDSFVKIYPGTAHGWTLKYQTDDKVAVKKAEEAHKDMLNWFIKHVTK</sequence>
<keyword evidence="1" id="KW-1133">Transmembrane helix</keyword>
<keyword evidence="4" id="KW-1185">Reference proteome</keyword>
<dbReference type="OrthoDB" id="17560at2759"/>
<name>A0A1Q3AYU6_CEPFO</name>